<sequence length="77" mass="8459">MAVASSITMKIVFYALAMMSLIFYALLISGCTANLPGIYLLQIKINSDYPVRVGDPFTFSNAIREKLARKAGRALPM</sequence>
<gene>
    <name evidence="2" type="ORF">EMPG_10126</name>
</gene>
<feature type="transmembrane region" description="Helical" evidence="1">
    <location>
        <begin position="12"/>
        <end position="35"/>
    </location>
</feature>
<evidence type="ECO:0000256" key="1">
    <source>
        <dbReference type="SAM" id="Phobius"/>
    </source>
</evidence>
<organism evidence="2 3">
    <name type="scientific">Blastomyces silverae</name>
    <dbReference type="NCBI Taxonomy" id="2060906"/>
    <lineage>
        <taxon>Eukaryota</taxon>
        <taxon>Fungi</taxon>
        <taxon>Dikarya</taxon>
        <taxon>Ascomycota</taxon>
        <taxon>Pezizomycotina</taxon>
        <taxon>Eurotiomycetes</taxon>
        <taxon>Eurotiomycetidae</taxon>
        <taxon>Onygenales</taxon>
        <taxon>Ajellomycetaceae</taxon>
        <taxon>Blastomyces</taxon>
    </lineage>
</organism>
<keyword evidence="1" id="KW-0472">Membrane</keyword>
<dbReference type="AlphaFoldDB" id="A0A0H1B4X6"/>
<dbReference type="EMBL" id="LDEV01003088">
    <property type="protein sequence ID" value="KLJ06479.1"/>
    <property type="molecule type" value="Genomic_DNA"/>
</dbReference>
<reference evidence="3" key="1">
    <citation type="journal article" date="2015" name="PLoS Genet.">
        <title>The dynamic genome and transcriptome of the human fungal pathogen Blastomyces and close relative Emmonsia.</title>
        <authorList>
            <person name="Munoz J.F."/>
            <person name="Gauthier G.M."/>
            <person name="Desjardins C.A."/>
            <person name="Gallo J.E."/>
            <person name="Holder J."/>
            <person name="Sullivan T.D."/>
            <person name="Marty A.J."/>
            <person name="Carmen J.C."/>
            <person name="Chen Z."/>
            <person name="Ding L."/>
            <person name="Gujja S."/>
            <person name="Magrini V."/>
            <person name="Misas E."/>
            <person name="Mitreva M."/>
            <person name="Priest M."/>
            <person name="Saif S."/>
            <person name="Whiston E.A."/>
            <person name="Young S."/>
            <person name="Zeng Q."/>
            <person name="Goldman W.E."/>
            <person name="Mardis E.R."/>
            <person name="Taylor J.W."/>
            <person name="McEwen J.G."/>
            <person name="Clay O.K."/>
            <person name="Klein B.S."/>
            <person name="Cuomo C.A."/>
        </authorList>
    </citation>
    <scope>NUCLEOTIDE SEQUENCE [LARGE SCALE GENOMIC DNA]</scope>
    <source>
        <strain evidence="3">UAMH 139</strain>
    </source>
</reference>
<keyword evidence="1" id="KW-0812">Transmembrane</keyword>
<keyword evidence="3" id="KW-1185">Reference proteome</keyword>
<protein>
    <submittedName>
        <fullName evidence="2">Uncharacterized protein</fullName>
    </submittedName>
</protein>
<keyword evidence="1" id="KW-1133">Transmembrane helix</keyword>
<dbReference type="Proteomes" id="UP000053573">
    <property type="component" value="Unassembled WGS sequence"/>
</dbReference>
<accession>A0A0H1B4X6</accession>
<name>A0A0H1B4X6_9EURO</name>
<evidence type="ECO:0000313" key="3">
    <source>
        <dbReference type="Proteomes" id="UP000053573"/>
    </source>
</evidence>
<proteinExistence type="predicted"/>
<evidence type="ECO:0000313" key="2">
    <source>
        <dbReference type="EMBL" id="KLJ06479.1"/>
    </source>
</evidence>
<comment type="caution">
    <text evidence="2">The sequence shown here is derived from an EMBL/GenBank/DDBJ whole genome shotgun (WGS) entry which is preliminary data.</text>
</comment>